<dbReference type="EMBL" id="FXBM01000001">
    <property type="protein sequence ID" value="SMH39878.1"/>
    <property type="molecule type" value="Genomic_DNA"/>
</dbReference>
<dbReference type="InterPro" id="IPR037523">
    <property type="entry name" value="VOC_core"/>
</dbReference>
<dbReference type="Proteomes" id="UP000193711">
    <property type="component" value="Unassembled WGS sequence"/>
</dbReference>
<dbReference type="STRING" id="1891671.SAMN06295885_1703"/>
<gene>
    <name evidence="2" type="ORF">SAMN06295885_1703</name>
</gene>
<dbReference type="Gene3D" id="3.10.180.10">
    <property type="entry name" value="2,3-Dihydroxybiphenyl 1,2-Dioxygenase, domain 1"/>
    <property type="match status" value="2"/>
</dbReference>
<evidence type="ECO:0000313" key="2">
    <source>
        <dbReference type="EMBL" id="SMH39878.1"/>
    </source>
</evidence>
<dbReference type="InterPro" id="IPR004360">
    <property type="entry name" value="Glyas_Fos-R_dOase_dom"/>
</dbReference>
<name>A0A1X7NQE9_9MICO</name>
<proteinExistence type="predicted"/>
<dbReference type="Pfam" id="PF00903">
    <property type="entry name" value="Glyoxalase"/>
    <property type="match status" value="1"/>
</dbReference>
<dbReference type="AlphaFoldDB" id="A0A1X7NQE9"/>
<dbReference type="PROSITE" id="PS51819">
    <property type="entry name" value="VOC"/>
    <property type="match status" value="1"/>
</dbReference>
<organism evidence="2 3">
    <name type="scientific">Rathayibacter oskolensis</name>
    <dbReference type="NCBI Taxonomy" id="1891671"/>
    <lineage>
        <taxon>Bacteria</taxon>
        <taxon>Bacillati</taxon>
        <taxon>Actinomycetota</taxon>
        <taxon>Actinomycetes</taxon>
        <taxon>Micrococcales</taxon>
        <taxon>Microbacteriaceae</taxon>
        <taxon>Rathayibacter</taxon>
    </lineage>
</organism>
<reference evidence="3" key="1">
    <citation type="submission" date="2017-04" db="EMBL/GenBank/DDBJ databases">
        <authorList>
            <person name="Varghese N."/>
            <person name="Submissions S."/>
        </authorList>
    </citation>
    <scope>NUCLEOTIDE SEQUENCE [LARGE SCALE GENOMIC DNA]</scope>
    <source>
        <strain evidence="3">VKM Ac-2121</strain>
    </source>
</reference>
<feature type="domain" description="VOC" evidence="1">
    <location>
        <begin position="1"/>
        <end position="119"/>
    </location>
</feature>
<dbReference type="SUPFAM" id="SSF54593">
    <property type="entry name" value="Glyoxalase/Bleomycin resistance protein/Dihydroxybiphenyl dioxygenase"/>
    <property type="match status" value="2"/>
</dbReference>
<sequence>MTDRAAPNLPSRDLDATAAFYAACGFVPGYRDDGWLILHRDGVELEFFLFRDLDPETSSFRCSLRVDDVDELYRRILDAGVEEGTVGRPRLHPVRRESWGQRVGYLIDPDGTQLQLIENSPASSPPSLHERPRGAVPYLFLPGSAREALGFYSSVFGGELELHTRAGFGREDGSPEAIAHGALHGPVPLFGADEDTSAPIRTGGTVLSLLGAADPETTERWFSRLSEGAIEVDPLQQRAWGDHDGQVTDRFGVRWLIGYSA</sequence>
<dbReference type="CDD" id="cd08350">
    <property type="entry name" value="BLMT_like"/>
    <property type="match status" value="1"/>
</dbReference>
<dbReference type="PANTHER" id="PTHR33990">
    <property type="entry name" value="PROTEIN YJDN-RELATED"/>
    <property type="match status" value="1"/>
</dbReference>
<dbReference type="InterPro" id="IPR029068">
    <property type="entry name" value="Glyas_Bleomycin-R_OHBP_Dase"/>
</dbReference>
<protein>
    <submittedName>
        <fullName evidence="2">Uncharacterized conserved protein PhnB, glyoxalase superfamily</fullName>
    </submittedName>
</protein>
<evidence type="ECO:0000259" key="1">
    <source>
        <dbReference type="PROSITE" id="PS51819"/>
    </source>
</evidence>
<dbReference type="CDD" id="cd06588">
    <property type="entry name" value="PhnB_like"/>
    <property type="match status" value="1"/>
</dbReference>
<dbReference type="InterPro" id="IPR028973">
    <property type="entry name" value="PhnB-like"/>
</dbReference>
<evidence type="ECO:0000313" key="3">
    <source>
        <dbReference type="Proteomes" id="UP000193711"/>
    </source>
</evidence>
<dbReference type="PANTHER" id="PTHR33990:SF1">
    <property type="entry name" value="PROTEIN YJDN"/>
    <property type="match status" value="1"/>
</dbReference>
<keyword evidence="3" id="KW-1185">Reference proteome</keyword>
<accession>A0A1X7NQE9</accession>